<reference evidence="9" key="2">
    <citation type="journal article" date="2019" name="Int. J. Syst. Evol. Microbiol.">
        <title>The Global Catalogue of Microorganisms (GCM) 10K type strain sequencing project: providing services to taxonomists for standard genome sequencing and annotation.</title>
        <authorList>
            <consortium name="The Broad Institute Genomics Platform"/>
            <consortium name="The Broad Institute Genome Sequencing Center for Infectious Disease"/>
            <person name="Wu L."/>
            <person name="Ma J."/>
        </authorList>
    </citation>
    <scope>NUCLEOTIDE SEQUENCE [LARGE SCALE GENOMIC DNA]</scope>
    <source>
        <strain evidence="9">CGMCC 1.15287</strain>
    </source>
</reference>
<feature type="domain" description="UDP-N-acetylglucosamine 2-epimerase" evidence="5">
    <location>
        <begin position="22"/>
        <end position="362"/>
    </location>
</feature>
<evidence type="ECO:0000313" key="9">
    <source>
        <dbReference type="Proteomes" id="UP000642938"/>
    </source>
</evidence>
<keyword evidence="9" id="KW-1185">Reference proteome</keyword>
<dbReference type="CDD" id="cd03786">
    <property type="entry name" value="GTB_UDP-GlcNAc_2-Epimerase"/>
    <property type="match status" value="1"/>
</dbReference>
<organism evidence="7 8">
    <name type="scientific">Pedobacter zeae</name>
    <dbReference type="NCBI Taxonomy" id="1737356"/>
    <lineage>
        <taxon>Bacteria</taxon>
        <taxon>Pseudomonadati</taxon>
        <taxon>Bacteroidota</taxon>
        <taxon>Sphingobacteriia</taxon>
        <taxon>Sphingobacteriales</taxon>
        <taxon>Sphingobacteriaceae</taxon>
        <taxon>Pedobacter</taxon>
    </lineage>
</organism>
<protein>
    <recommendedName>
        <fullName evidence="3">UDP-N-acetylglucosamine 2-epimerase (non-hydrolyzing)</fullName>
        <ecNumber evidence="3">5.1.3.14</ecNumber>
    </recommendedName>
</protein>
<evidence type="ECO:0000256" key="3">
    <source>
        <dbReference type="ARBA" id="ARBA00038858"/>
    </source>
</evidence>
<comment type="similarity">
    <text evidence="2 4">Belongs to the UDP-N-acetylglucosamine 2-epimerase family.</text>
</comment>
<reference evidence="6" key="4">
    <citation type="submission" date="2024-05" db="EMBL/GenBank/DDBJ databases">
        <authorList>
            <person name="Sun Q."/>
            <person name="Zhou Y."/>
        </authorList>
    </citation>
    <scope>NUCLEOTIDE SEQUENCE</scope>
    <source>
        <strain evidence="6">CGMCC 1.15287</strain>
    </source>
</reference>
<dbReference type="NCBIfam" id="TIGR00236">
    <property type="entry name" value="wecB"/>
    <property type="match status" value="1"/>
</dbReference>
<dbReference type="InterPro" id="IPR029767">
    <property type="entry name" value="WecB-like"/>
</dbReference>
<dbReference type="EMBL" id="JACIEF010000002">
    <property type="protein sequence ID" value="MBB4107806.1"/>
    <property type="molecule type" value="Genomic_DNA"/>
</dbReference>
<evidence type="ECO:0000259" key="5">
    <source>
        <dbReference type="Pfam" id="PF02350"/>
    </source>
</evidence>
<evidence type="ECO:0000313" key="7">
    <source>
        <dbReference type="EMBL" id="MBB4107806.1"/>
    </source>
</evidence>
<dbReference type="PANTHER" id="PTHR43174:SF2">
    <property type="entry name" value="UDP-N-ACETYLGLUCOSAMINE 2-EPIMERASE"/>
    <property type="match status" value="1"/>
</dbReference>
<name>A0A7W6KBI4_9SPHI</name>
<reference evidence="7 8" key="3">
    <citation type="submission" date="2020-08" db="EMBL/GenBank/DDBJ databases">
        <title>Genomic Encyclopedia of Type Strains, Phase IV (KMG-IV): sequencing the most valuable type-strain genomes for metagenomic binning, comparative biology and taxonomic classification.</title>
        <authorList>
            <person name="Goeker M."/>
        </authorList>
    </citation>
    <scope>NUCLEOTIDE SEQUENCE [LARGE SCALE GENOMIC DNA]</scope>
    <source>
        <strain evidence="7 8">DSM 100774</strain>
    </source>
</reference>
<keyword evidence="1 4" id="KW-0413">Isomerase</keyword>
<reference evidence="6" key="1">
    <citation type="journal article" date="2014" name="Int. J. Syst. Evol. Microbiol.">
        <title>Complete genome of a new Firmicutes species belonging to the dominant human colonic microbiota ('Ruminococcus bicirculans') reveals two chromosomes and a selective capacity to utilize plant glucans.</title>
        <authorList>
            <consortium name="NISC Comparative Sequencing Program"/>
            <person name="Wegmann U."/>
            <person name="Louis P."/>
            <person name="Goesmann A."/>
            <person name="Henrissat B."/>
            <person name="Duncan S.H."/>
            <person name="Flint H.J."/>
        </authorList>
    </citation>
    <scope>NUCLEOTIDE SEQUENCE</scope>
    <source>
        <strain evidence="6">CGMCC 1.15287</strain>
    </source>
</reference>
<dbReference type="PANTHER" id="PTHR43174">
    <property type="entry name" value="UDP-N-ACETYLGLUCOSAMINE 2-EPIMERASE"/>
    <property type="match status" value="1"/>
</dbReference>
<dbReference type="GO" id="GO:0008761">
    <property type="term" value="F:UDP-N-acetylglucosamine 2-epimerase activity"/>
    <property type="evidence" value="ECO:0007669"/>
    <property type="project" value="UniProtKB-EC"/>
</dbReference>
<dbReference type="SUPFAM" id="SSF53756">
    <property type="entry name" value="UDP-Glycosyltransferase/glycogen phosphorylase"/>
    <property type="match status" value="1"/>
</dbReference>
<comment type="caution">
    <text evidence="7">The sequence shown here is derived from an EMBL/GenBank/DDBJ whole genome shotgun (WGS) entry which is preliminary data.</text>
</comment>
<dbReference type="Pfam" id="PF02350">
    <property type="entry name" value="Epimerase_2"/>
    <property type="match status" value="1"/>
</dbReference>
<dbReference type="RefSeq" id="WP_183762416.1">
    <property type="nucleotide sequence ID" value="NZ_BMHZ01000001.1"/>
</dbReference>
<evidence type="ECO:0000256" key="4">
    <source>
        <dbReference type="RuleBase" id="RU003513"/>
    </source>
</evidence>
<evidence type="ECO:0000313" key="6">
    <source>
        <dbReference type="EMBL" id="GGG96925.1"/>
    </source>
</evidence>
<evidence type="ECO:0000313" key="8">
    <source>
        <dbReference type="Proteomes" id="UP000532273"/>
    </source>
</evidence>
<dbReference type="Gene3D" id="3.40.50.2000">
    <property type="entry name" value="Glycogen Phosphorylase B"/>
    <property type="match status" value="2"/>
</dbReference>
<proteinExistence type="inferred from homology"/>
<accession>A0A7W6KBI4</accession>
<dbReference type="AlphaFoldDB" id="A0A7W6KBI4"/>
<evidence type="ECO:0000256" key="2">
    <source>
        <dbReference type="ARBA" id="ARBA00038209"/>
    </source>
</evidence>
<dbReference type="Proteomes" id="UP000532273">
    <property type="component" value="Unassembled WGS sequence"/>
</dbReference>
<dbReference type="EMBL" id="BMHZ01000001">
    <property type="protein sequence ID" value="GGG96925.1"/>
    <property type="molecule type" value="Genomic_DNA"/>
</dbReference>
<gene>
    <name evidence="6" type="ORF">GCM10007422_08500</name>
    <name evidence="7" type="ORF">GGQ60_001787</name>
</gene>
<dbReference type="Proteomes" id="UP000642938">
    <property type="component" value="Unassembled WGS sequence"/>
</dbReference>
<dbReference type="EC" id="5.1.3.14" evidence="3"/>
<sequence>MKVMFVLGTRPEAIKLVPVIKEFAKHKKYKLKVCFTGQHQEMVLPIFEFFDIKIDKNLKLMRNDQTLSAITGRLFTNLGIYLAAQKPDLIFVQGDTNTARVAATVAFYLKIKIAHIEAGLRTFDIMSPFPEEYNRVVISKIANYHFAPTKRAKNNLLAEGIKKDAILVTGNTGIDTLLLTLKKYKTIASDNDWGKNGRNIILITCHRRENFGKRLNEICKAIKELSFIYKNFDFVFPVHLNPNVQKTVNQELQGLNNVFLIKPLNYLEFVSLMDKSYIILTDSGGIQEEAPSLKKPVLILRETTERQEAVESELAILIGDNAENIITYTKKLVEDSNFYSKMTQNKNPYGDGNAAITIFNKLENILS</sequence>
<evidence type="ECO:0000256" key="1">
    <source>
        <dbReference type="ARBA" id="ARBA00023235"/>
    </source>
</evidence>
<dbReference type="InterPro" id="IPR003331">
    <property type="entry name" value="UDP_GlcNAc_Epimerase_2_dom"/>
</dbReference>